<name>A0A158FAN4_9BURK</name>
<reference evidence="11" key="1">
    <citation type="submission" date="2016-01" db="EMBL/GenBank/DDBJ databases">
        <authorList>
            <person name="Peeters C."/>
        </authorList>
    </citation>
    <scope>NUCLEOTIDE SEQUENCE [LARGE SCALE GENOMIC DNA]</scope>
    <source>
        <strain evidence="11">LMG 22937</strain>
    </source>
</reference>
<dbReference type="PRINTS" id="PR00702">
    <property type="entry name" value="ACRIFLAVINRP"/>
</dbReference>
<dbReference type="InterPro" id="IPR001036">
    <property type="entry name" value="Acrflvin-R"/>
</dbReference>
<dbReference type="GO" id="GO:0042910">
    <property type="term" value="F:xenobiotic transmembrane transporter activity"/>
    <property type="evidence" value="ECO:0007669"/>
    <property type="project" value="TreeGrafter"/>
</dbReference>
<evidence type="ECO:0000256" key="1">
    <source>
        <dbReference type="ARBA" id="ARBA00004429"/>
    </source>
</evidence>
<dbReference type="NCBIfam" id="NF000282">
    <property type="entry name" value="RND_permease_1"/>
    <property type="match status" value="1"/>
</dbReference>
<dbReference type="AlphaFoldDB" id="A0A158FAN4"/>
<gene>
    <name evidence="11" type="ORF">AWB67_00458</name>
</gene>
<evidence type="ECO:0000256" key="3">
    <source>
        <dbReference type="ARBA" id="ARBA00022448"/>
    </source>
</evidence>
<feature type="transmembrane region" description="Helical" evidence="9">
    <location>
        <begin position="12"/>
        <end position="32"/>
    </location>
</feature>
<dbReference type="GO" id="GO:0005886">
    <property type="term" value="C:plasma membrane"/>
    <property type="evidence" value="ECO:0007669"/>
    <property type="project" value="UniProtKB-SubCell"/>
</dbReference>
<keyword evidence="8 9" id="KW-0472">Membrane</keyword>
<dbReference type="Gene3D" id="3.30.2090.10">
    <property type="entry name" value="Multidrug efflux transporter AcrB TolC docking domain, DN and DC subdomains"/>
    <property type="match status" value="2"/>
</dbReference>
<evidence type="ECO:0000256" key="4">
    <source>
        <dbReference type="ARBA" id="ARBA00022475"/>
    </source>
</evidence>
<dbReference type="NCBIfam" id="TIGR00915">
    <property type="entry name" value="2A0602"/>
    <property type="match status" value="1"/>
</dbReference>
<dbReference type="FunFam" id="3.30.70.1430:FF:000001">
    <property type="entry name" value="Efflux pump membrane transporter"/>
    <property type="match status" value="1"/>
</dbReference>
<evidence type="ECO:0000256" key="5">
    <source>
        <dbReference type="ARBA" id="ARBA00022519"/>
    </source>
</evidence>
<keyword evidence="5 9" id="KW-0997">Cell inner membrane</keyword>
<evidence type="ECO:0000256" key="6">
    <source>
        <dbReference type="ARBA" id="ARBA00022692"/>
    </source>
</evidence>
<dbReference type="SUPFAM" id="SSF82693">
    <property type="entry name" value="Multidrug efflux transporter AcrB pore domain, PN1, PN2, PC1 and PC2 subdomains"/>
    <property type="match status" value="4"/>
</dbReference>
<evidence type="ECO:0000313" key="11">
    <source>
        <dbReference type="EMBL" id="SAL16946.1"/>
    </source>
</evidence>
<feature type="transmembrane region" description="Helical" evidence="9">
    <location>
        <begin position="470"/>
        <end position="497"/>
    </location>
</feature>
<keyword evidence="6 9" id="KW-0812">Transmembrane</keyword>
<dbReference type="FunFam" id="1.20.1640.10:FF:000001">
    <property type="entry name" value="Efflux pump membrane transporter"/>
    <property type="match status" value="1"/>
</dbReference>
<organism evidence="11 12">
    <name type="scientific">Caballeronia terrestris</name>
    <dbReference type="NCBI Taxonomy" id="1226301"/>
    <lineage>
        <taxon>Bacteria</taxon>
        <taxon>Pseudomonadati</taxon>
        <taxon>Pseudomonadota</taxon>
        <taxon>Betaproteobacteria</taxon>
        <taxon>Burkholderiales</taxon>
        <taxon>Burkholderiaceae</taxon>
        <taxon>Caballeronia</taxon>
    </lineage>
</organism>
<feature type="transmembrane region" description="Helical" evidence="9">
    <location>
        <begin position="437"/>
        <end position="458"/>
    </location>
</feature>
<dbReference type="InterPro" id="IPR027463">
    <property type="entry name" value="AcrB_DN_DC_subdom"/>
</dbReference>
<dbReference type="SUPFAM" id="SSF82714">
    <property type="entry name" value="Multidrug efflux transporter AcrB TolC docking domain, DN and DC subdomains"/>
    <property type="match status" value="2"/>
</dbReference>
<feature type="transmembrane region" description="Helical" evidence="9">
    <location>
        <begin position="968"/>
        <end position="989"/>
    </location>
</feature>
<dbReference type="GO" id="GO:0009636">
    <property type="term" value="P:response to toxic substance"/>
    <property type="evidence" value="ECO:0007669"/>
    <property type="project" value="UniProtKB-ARBA"/>
</dbReference>
<protein>
    <recommendedName>
        <fullName evidence="9">Efflux pump membrane transporter</fullName>
    </recommendedName>
</protein>
<dbReference type="FunFam" id="3.30.70.1430:FF:000002">
    <property type="entry name" value="Efflux pump membrane transporter"/>
    <property type="match status" value="1"/>
</dbReference>
<feature type="transmembrane region" description="Helical" evidence="9">
    <location>
        <begin position="924"/>
        <end position="947"/>
    </location>
</feature>
<proteinExistence type="inferred from homology"/>
<dbReference type="GO" id="GO:0015562">
    <property type="term" value="F:efflux transmembrane transporter activity"/>
    <property type="evidence" value="ECO:0007669"/>
    <property type="project" value="InterPro"/>
</dbReference>
<dbReference type="InterPro" id="IPR004764">
    <property type="entry name" value="MdtF-like"/>
</dbReference>
<dbReference type="SUPFAM" id="SSF82866">
    <property type="entry name" value="Multidrug efflux transporter AcrB transmembrane domain"/>
    <property type="match status" value="2"/>
</dbReference>
<keyword evidence="4" id="KW-1003">Cell membrane</keyword>
<feature type="transmembrane region" description="Helical" evidence="9">
    <location>
        <begin position="1001"/>
        <end position="1027"/>
    </location>
</feature>
<sequence length="1062" mass="113824">MAKFFIDRPIFAWVIAIILMLAGIASIFNLPVAQYPTIAPPAIQISATYPGASATTVENTVTQVIEQQMSGLDHLLYLSSTSDDSGTATITLTFAAGTNPDIAQVQVQNKLQLATPLLPQAVQQLGTKVTKSSSSFLLVLAFVSEDGSMNKYDLANYVASKVQDPLSRIDGVGTVTLFGSQYAMRVWLDAVKLTNYGLTPVDVKTAITNQNVQVAGGSLGGTPSVPGQMLQATITEATLLQTPEQFGNILLKVNPDGSQVRLKDVSRIELGGENYNFDTKYNGAPTAGFGIQLATGANALQTARLVRAKIDDLSRYFPHGLVVKYPYDTTPFVKLSIEEVVKTLIEGIVLVFLVMYLFLQNLRATLIPTIAVPVVLLGTFAVMSIVGFSINTLSMFGLVLAIGLLVDDAIVVVENVERVMAEEGLSPRDATRKAMEQITGALIGVALVLSAVFVPVAFSGGSVGAIYRQFSLTIVAAMILSVLVALILTPALCATILKPIPQGHHEEKKGFFGWFNRTFAKSQQKYHGGVQHVIRRSGRWLIIYLVVIVAVGMLFIRLPKSFLPDEDQGTMFVLVQAPVGSTQERTAKVLLDVQNYLLNDEKAIVESVFTVNGFSFAGRGQNSGLVFVRMKDYAQRQASKDKVQALVGRMFGHFAGYKDAMVFPVNPPSIPELGTASGFDFELQDRAGLGHAKLMEARNMLLGMAAKDPMLAQVRPNGLSDTPQFKVNIDREKANVLGVATADVDQTFSIAWASQFVNNFLDVDNRIKKVYLQGEAKFRMNPEDLDKWYVRNSAGGMVPFSAFASGTWIFGSPKLERYNGISAVEIQGAAAAGKSTGQAMTAIEAIAAKLPAGIGYEWTGLSYQERQSGSQAPILYGISILVVFLCLAALYESWSIPFSVIMVVPLGVLGALLAATLRGLENDVFFQVGLLTTVGLSAKNAILIVEFARELRLQGMSTVEAAIEASRLRLRPILMTSLAFILGVLPLAISNGAGSASQHAIGTGVIGGMLTATFLAIFLIPMFFVVISKFSKGTDTPTPGTSGNIEGPHGGGTDGGAAKEGH</sequence>
<dbReference type="EMBL" id="FCOL02000002">
    <property type="protein sequence ID" value="SAL16946.1"/>
    <property type="molecule type" value="Genomic_DNA"/>
</dbReference>
<feature type="transmembrane region" description="Helical" evidence="9">
    <location>
        <begin position="340"/>
        <end position="359"/>
    </location>
</feature>
<keyword evidence="3 9" id="KW-0813">Transport</keyword>
<dbReference type="FunFam" id="1.20.1640.10:FF:000002">
    <property type="entry name" value="Efflux pump membrane transporter"/>
    <property type="match status" value="1"/>
</dbReference>
<accession>A0A158FAN4</accession>
<dbReference type="PANTHER" id="PTHR32063:SF13">
    <property type="entry name" value="MULTIDRUG EFFLUX PUMP SUBUNIT ACRB-RELATED"/>
    <property type="match status" value="1"/>
</dbReference>
<comment type="subcellular location">
    <subcellularLocation>
        <location evidence="1 9">Cell inner membrane</location>
        <topology evidence="1 9">Multi-pass membrane protein</topology>
    </subcellularLocation>
</comment>
<evidence type="ECO:0000256" key="2">
    <source>
        <dbReference type="ARBA" id="ARBA00010942"/>
    </source>
</evidence>
<dbReference type="Gene3D" id="3.30.70.1320">
    <property type="entry name" value="Multidrug efflux transporter AcrB pore domain like"/>
    <property type="match status" value="1"/>
</dbReference>
<dbReference type="RefSeq" id="WP_087654621.1">
    <property type="nucleotide sequence ID" value="NZ_FCOL02000002.1"/>
</dbReference>
<dbReference type="Gene3D" id="1.20.1640.10">
    <property type="entry name" value="Multidrug efflux transporter AcrB transmembrane domain"/>
    <property type="match status" value="2"/>
</dbReference>
<feature type="transmembrane region" description="Helical" evidence="9">
    <location>
        <begin position="874"/>
        <end position="891"/>
    </location>
</feature>
<feature type="transmembrane region" description="Helical" evidence="9">
    <location>
        <begin position="898"/>
        <end position="918"/>
    </location>
</feature>
<dbReference type="FunFam" id="3.30.2090.10:FF:000001">
    <property type="entry name" value="Efflux pump membrane transporter"/>
    <property type="match status" value="1"/>
</dbReference>
<comment type="caution">
    <text evidence="9">Lacks conserved residue(s) required for the propagation of feature annotation.</text>
</comment>
<feature type="transmembrane region" description="Helical" evidence="9">
    <location>
        <begin position="541"/>
        <end position="558"/>
    </location>
</feature>
<feature type="transmembrane region" description="Helical" evidence="9">
    <location>
        <begin position="366"/>
        <end position="390"/>
    </location>
</feature>
<evidence type="ECO:0000313" key="12">
    <source>
        <dbReference type="Proteomes" id="UP000054925"/>
    </source>
</evidence>
<evidence type="ECO:0000256" key="8">
    <source>
        <dbReference type="ARBA" id="ARBA00023136"/>
    </source>
</evidence>
<keyword evidence="12" id="KW-1185">Reference proteome</keyword>
<evidence type="ECO:0000256" key="7">
    <source>
        <dbReference type="ARBA" id="ARBA00022989"/>
    </source>
</evidence>
<feature type="region of interest" description="Disordered" evidence="10">
    <location>
        <begin position="1036"/>
        <end position="1062"/>
    </location>
</feature>
<dbReference type="PANTHER" id="PTHR32063">
    <property type="match status" value="1"/>
</dbReference>
<evidence type="ECO:0000256" key="10">
    <source>
        <dbReference type="SAM" id="MobiDB-lite"/>
    </source>
</evidence>
<comment type="similarity">
    <text evidence="2 9">Belongs to the resistance-nodulation-cell division (RND) (TC 2.A.6) family.</text>
</comment>
<dbReference type="Proteomes" id="UP000054925">
    <property type="component" value="Unassembled WGS sequence"/>
</dbReference>
<dbReference type="Gene3D" id="3.30.70.1440">
    <property type="entry name" value="Multidrug efflux transporter AcrB pore domain"/>
    <property type="match status" value="1"/>
</dbReference>
<dbReference type="Gene3D" id="3.30.70.1430">
    <property type="entry name" value="Multidrug efflux transporter AcrB pore domain"/>
    <property type="match status" value="2"/>
</dbReference>
<keyword evidence="7 9" id="KW-1133">Transmembrane helix</keyword>
<evidence type="ECO:0000256" key="9">
    <source>
        <dbReference type="RuleBase" id="RU364070"/>
    </source>
</evidence>
<dbReference type="Pfam" id="PF00873">
    <property type="entry name" value="ACR_tran"/>
    <property type="match status" value="1"/>
</dbReference>
<comment type="caution">
    <text evidence="11">The sequence shown here is derived from an EMBL/GenBank/DDBJ whole genome shotgun (WGS) entry which is preliminary data.</text>
</comment>
<dbReference type="OrthoDB" id="9176627at2"/>